<dbReference type="InterPro" id="IPR036409">
    <property type="entry name" value="Aldolase_II/adducin_N_sf"/>
</dbReference>
<evidence type="ECO:0000259" key="2">
    <source>
        <dbReference type="SMART" id="SM01007"/>
    </source>
</evidence>
<dbReference type="Gene3D" id="3.40.225.10">
    <property type="entry name" value="Class II aldolase/adducin N-terminal domain"/>
    <property type="match status" value="1"/>
</dbReference>
<name>A0AAU7X3C5_9PSED</name>
<dbReference type="NCBIfam" id="NF005451">
    <property type="entry name" value="PRK07044.1"/>
    <property type="match status" value="1"/>
</dbReference>
<evidence type="ECO:0000256" key="1">
    <source>
        <dbReference type="ARBA" id="ARBA00037961"/>
    </source>
</evidence>
<gene>
    <name evidence="3" type="ORF">ABCR88_14860</name>
</gene>
<feature type="domain" description="Class II aldolase/adducin N-terminal" evidence="2">
    <location>
        <begin position="26"/>
        <end position="205"/>
    </location>
</feature>
<dbReference type="EMBL" id="CP158490">
    <property type="protein sequence ID" value="XBY27051.1"/>
    <property type="molecule type" value="Genomic_DNA"/>
</dbReference>
<dbReference type="GO" id="GO:0019752">
    <property type="term" value="P:carboxylic acid metabolic process"/>
    <property type="evidence" value="ECO:0007669"/>
    <property type="project" value="InterPro"/>
</dbReference>
<dbReference type="AlphaFoldDB" id="A0AAU7X3C5"/>
<dbReference type="PROSITE" id="PS00816">
    <property type="entry name" value="AIPM_HOMOCIT_SYNTH_2"/>
    <property type="match status" value="1"/>
</dbReference>
<evidence type="ECO:0000313" key="3">
    <source>
        <dbReference type="EMBL" id="XBY27051.1"/>
    </source>
</evidence>
<dbReference type="Pfam" id="PF00596">
    <property type="entry name" value="Aldolase_II"/>
    <property type="match status" value="1"/>
</dbReference>
<sequence length="257" mass="28498">MMLKIGDVEYPSLKGKVSEEEWQARVELAAMYRLVPMMGWDDQSLTHCSARIGEHYLFNPLGFLFEEITASSLVKVTLDGEIVSDTPFEITIGGWYVMKAVHAVREDANFVIHTHDDFGAAVAAQKRGLLPISQPAAFAIGDGLAYHDYEGVETYEARMPSLQASLGKANNNLILRNHGLLTLGYFAKHAFLRHHNLRKACRIQVMAGADGCELVEVPTPILETFPVEIMRAASGEGNDAWPGLLRKLERLDPGFKD</sequence>
<reference evidence="3" key="1">
    <citation type="submission" date="2024-06" db="EMBL/GenBank/DDBJ databases">
        <authorList>
            <person name="Wu L."/>
        </authorList>
    </citation>
    <scope>NUCLEOTIDE SEQUENCE</scope>
    <source>
        <strain evidence="3">W17</strain>
    </source>
</reference>
<dbReference type="RefSeq" id="WP_236178709.1">
    <property type="nucleotide sequence ID" value="NZ_CP158490.1"/>
</dbReference>
<comment type="similarity">
    <text evidence="1">Belongs to the aldolase class II family.</text>
</comment>
<dbReference type="GO" id="GO:0005856">
    <property type="term" value="C:cytoskeleton"/>
    <property type="evidence" value="ECO:0007669"/>
    <property type="project" value="TreeGrafter"/>
</dbReference>
<protein>
    <submittedName>
        <fullName evidence="3">Class II aldolase/adducin family protein</fullName>
    </submittedName>
</protein>
<dbReference type="GO" id="GO:0051015">
    <property type="term" value="F:actin filament binding"/>
    <property type="evidence" value="ECO:0007669"/>
    <property type="project" value="TreeGrafter"/>
</dbReference>
<dbReference type="PANTHER" id="PTHR10672">
    <property type="entry name" value="ADDUCIN"/>
    <property type="match status" value="1"/>
</dbReference>
<dbReference type="GO" id="GO:0046912">
    <property type="term" value="F:acyltransferase activity, acyl groups converted into alkyl on transfer"/>
    <property type="evidence" value="ECO:0007669"/>
    <property type="project" value="InterPro"/>
</dbReference>
<dbReference type="InterPro" id="IPR002034">
    <property type="entry name" value="AIPM/Hcit_synth_CS"/>
</dbReference>
<dbReference type="SMART" id="SM01007">
    <property type="entry name" value="Aldolase_II"/>
    <property type="match status" value="1"/>
</dbReference>
<dbReference type="InterPro" id="IPR001303">
    <property type="entry name" value="Aldolase_II/adducin_N"/>
</dbReference>
<dbReference type="InterPro" id="IPR051017">
    <property type="entry name" value="Aldolase-II_Adducin_sf"/>
</dbReference>
<organism evidence="3">
    <name type="scientific">Pseudomonas sp. W17</name>
    <dbReference type="NCBI Taxonomy" id="3144407"/>
    <lineage>
        <taxon>Bacteria</taxon>
        <taxon>Pseudomonadati</taxon>
        <taxon>Pseudomonadota</taxon>
        <taxon>Gammaproteobacteria</taxon>
        <taxon>Pseudomonadales</taxon>
        <taxon>Pseudomonadaceae</taxon>
        <taxon>Pseudomonas</taxon>
    </lineage>
</organism>
<dbReference type="GO" id="GO:0005996">
    <property type="term" value="P:monosaccharide metabolic process"/>
    <property type="evidence" value="ECO:0007669"/>
    <property type="project" value="UniProtKB-ARBA"/>
</dbReference>
<proteinExistence type="inferred from homology"/>
<dbReference type="SUPFAM" id="SSF53639">
    <property type="entry name" value="AraD/HMP-PK domain-like"/>
    <property type="match status" value="1"/>
</dbReference>
<dbReference type="PANTHER" id="PTHR10672:SF3">
    <property type="entry name" value="PROTEIN HU-LI TAI SHAO"/>
    <property type="match status" value="1"/>
</dbReference>
<accession>A0AAU7X3C5</accession>